<keyword evidence="1" id="KW-0802">TPR repeat</keyword>
<keyword evidence="3" id="KW-1133">Transmembrane helix</keyword>
<feature type="transmembrane region" description="Helical" evidence="3">
    <location>
        <begin position="507"/>
        <end position="526"/>
    </location>
</feature>
<organism evidence="4 5">
    <name type="scientific">Riccia fluitans</name>
    <dbReference type="NCBI Taxonomy" id="41844"/>
    <lineage>
        <taxon>Eukaryota</taxon>
        <taxon>Viridiplantae</taxon>
        <taxon>Streptophyta</taxon>
        <taxon>Embryophyta</taxon>
        <taxon>Marchantiophyta</taxon>
        <taxon>Marchantiopsida</taxon>
        <taxon>Marchantiidae</taxon>
        <taxon>Marchantiales</taxon>
        <taxon>Ricciaceae</taxon>
        <taxon>Riccia</taxon>
    </lineage>
</organism>
<dbReference type="SMART" id="SM00028">
    <property type="entry name" value="TPR"/>
    <property type="match status" value="2"/>
</dbReference>
<dbReference type="PANTHER" id="PTHR48313:SF1">
    <property type="entry name" value="OUTER ENVELOPE PROTEIN 61"/>
    <property type="match status" value="1"/>
</dbReference>
<evidence type="ECO:0000256" key="3">
    <source>
        <dbReference type="SAM" id="Phobius"/>
    </source>
</evidence>
<keyword evidence="5" id="KW-1185">Reference proteome</keyword>
<evidence type="ECO:0000313" key="4">
    <source>
        <dbReference type="EMBL" id="KAL2607972.1"/>
    </source>
</evidence>
<accession>A0ABD1XG85</accession>
<dbReference type="InterPro" id="IPR019734">
    <property type="entry name" value="TPR_rpt"/>
</dbReference>
<feature type="compositionally biased region" description="Polar residues" evidence="2">
    <location>
        <begin position="363"/>
        <end position="382"/>
    </location>
</feature>
<keyword evidence="3" id="KW-0472">Membrane</keyword>
<dbReference type="SUPFAM" id="SSF48452">
    <property type="entry name" value="TPR-like"/>
    <property type="match status" value="1"/>
</dbReference>
<evidence type="ECO:0008006" key="6">
    <source>
        <dbReference type="Google" id="ProtNLM"/>
    </source>
</evidence>
<dbReference type="AlphaFoldDB" id="A0ABD1XG85"/>
<feature type="region of interest" description="Disordered" evidence="2">
    <location>
        <begin position="254"/>
        <end position="280"/>
    </location>
</feature>
<gene>
    <name evidence="4" type="ORF">R1flu_026545</name>
</gene>
<dbReference type="Proteomes" id="UP001605036">
    <property type="component" value="Unassembled WGS sequence"/>
</dbReference>
<dbReference type="PANTHER" id="PTHR48313">
    <property type="entry name" value="TPR_REGION DOMAIN-CONTAINING PROTEIN"/>
    <property type="match status" value="1"/>
</dbReference>
<name>A0ABD1XG85_9MARC</name>
<feature type="repeat" description="TPR" evidence="1">
    <location>
        <begin position="180"/>
        <end position="213"/>
    </location>
</feature>
<dbReference type="EMBL" id="JBHFFA010000008">
    <property type="protein sequence ID" value="KAL2607972.1"/>
    <property type="molecule type" value="Genomic_DNA"/>
</dbReference>
<reference evidence="4 5" key="1">
    <citation type="submission" date="2024-09" db="EMBL/GenBank/DDBJ databases">
        <title>Chromosome-scale assembly of Riccia fluitans.</title>
        <authorList>
            <person name="Paukszto L."/>
            <person name="Sawicki J."/>
            <person name="Karawczyk K."/>
            <person name="Piernik-Szablinska J."/>
            <person name="Szczecinska M."/>
            <person name="Mazdziarz M."/>
        </authorList>
    </citation>
    <scope>NUCLEOTIDE SEQUENCE [LARGE SCALE GENOMIC DNA]</scope>
    <source>
        <strain evidence="4">Rf_01</strain>
        <tissue evidence="4">Aerial parts of the thallus</tissue>
    </source>
</reference>
<evidence type="ECO:0000256" key="2">
    <source>
        <dbReference type="SAM" id="MobiDB-lite"/>
    </source>
</evidence>
<proteinExistence type="predicted"/>
<comment type="caution">
    <text evidence="4">The sequence shown here is derived from an EMBL/GenBank/DDBJ whole genome shotgun (WGS) entry which is preliminary data.</text>
</comment>
<dbReference type="InterPro" id="IPR011990">
    <property type="entry name" value="TPR-like_helical_dom_sf"/>
</dbReference>
<feature type="region of interest" description="Disordered" evidence="2">
    <location>
        <begin position="353"/>
        <end position="412"/>
    </location>
</feature>
<evidence type="ECO:0000313" key="5">
    <source>
        <dbReference type="Proteomes" id="UP001605036"/>
    </source>
</evidence>
<dbReference type="PROSITE" id="PS50005">
    <property type="entry name" value="TPR"/>
    <property type="match status" value="1"/>
</dbReference>
<keyword evidence="3" id="KW-0812">Transmembrane</keyword>
<evidence type="ECO:0000256" key="1">
    <source>
        <dbReference type="PROSITE-ProRule" id="PRU00339"/>
    </source>
</evidence>
<dbReference type="Gene3D" id="1.25.40.10">
    <property type="entry name" value="Tetratricopeptide repeat domain"/>
    <property type="match status" value="1"/>
</dbReference>
<feature type="compositionally biased region" description="Polar residues" evidence="2">
    <location>
        <begin position="391"/>
        <end position="405"/>
    </location>
</feature>
<protein>
    <recommendedName>
        <fullName evidence="6">Outer envelope protein 61</fullName>
    </recommendedName>
</protein>
<sequence length="529" mass="57857">MFGGMMDPEMMRLAQEQMSRMKPEDLLKMQQQMMSNPDLLRMASEGMKNIRPEDLRMAAEQMKNVPPEQIADIGSRMASASPEELAAMRAHSEAQRSYEYQGALSLKKQGNSLHGVGKYSEAAEKYLRAKNNLVGITTPEARSLYLTCSLNLMSCYLKTKQYQEVIDQGSEVLKGDAKNLKALYRRGQAYKELGKLKLAVTDLRTAAQLSPDDETITEVLKEAREDLEKEGGEEEILKDGPVIEEITDEEAERFASRGSGSGPLPTNNGNLETNGSGGIPVTDERVMGETLNTLSQNPEMLRSMQSMMSTLDPASIAALSGGGMTPDMAKMAADMMKNMSPADLEKMVGLARNLQPDRGPVRTDSTGASRQPEVTRSSSSSVAPVGAMGNDASSSMNRSRGSNPGASMPNMADFTPEMQEQVRNQMKDPAMKQMMASMMKSMSPEAMASMSEQMGIKLSPEEAAQAQQALAKLSPDDLDRMMKWAERAQKVTEKAKRAKNWLMGKPGLILAVVMLIIALILHRLGYIGS</sequence>
<feature type="compositionally biased region" description="Polar residues" evidence="2">
    <location>
        <begin position="264"/>
        <end position="274"/>
    </location>
</feature>